<gene>
    <name evidence="1" type="ORF">BGC33_15340</name>
</gene>
<comment type="caution">
    <text evidence="1">The sequence shown here is derived from an EMBL/GenBank/DDBJ whole genome shotgun (WGS) entry which is preliminary data.</text>
</comment>
<proteinExistence type="predicted"/>
<name>A0A1J5TYC1_9GAMM</name>
<dbReference type="RefSeq" id="WP_071563180.1">
    <property type="nucleotide sequence ID" value="NZ_MIQH01000001.1"/>
</dbReference>
<dbReference type="OrthoDB" id="9934301at2"/>
<dbReference type="EMBL" id="MIQH01000001">
    <property type="protein sequence ID" value="OIR25746.1"/>
    <property type="molecule type" value="Genomic_DNA"/>
</dbReference>
<evidence type="ECO:0000313" key="2">
    <source>
        <dbReference type="Proteomes" id="UP000182798"/>
    </source>
</evidence>
<sequence>MNSLQTVKGLISQNFTIIACNCIANNDIARLYQMGLDDKAIACLSKISNKDLKLLTLAFEKALSIQTQVDPNILVSVLINHSKQYEQEILINNLITSGASFEMIRYFIKTHTNRTHTQLRQDFKVNDSEIHKSNKAIPQSTADKFFESFLVKNQSVNAQDILTFSRDNNYSVNSIWRELKFFINNDVNAPNNQTLLK</sequence>
<accession>A0A1J5TYC1</accession>
<protein>
    <recommendedName>
        <fullName evidence="3">DUF2857 domain-containing protein</fullName>
    </recommendedName>
</protein>
<dbReference type="AlphaFoldDB" id="A0A1J5TYC1"/>
<evidence type="ECO:0008006" key="3">
    <source>
        <dbReference type="Google" id="ProtNLM"/>
    </source>
</evidence>
<reference evidence="2" key="1">
    <citation type="submission" date="2016-09" db="EMBL/GenBank/DDBJ databases">
        <title>Genome Sequence of Bathymodiolus thermophilus sulfur-oxidizing gill endosymbiont.</title>
        <authorList>
            <person name="Ponnudurai R."/>
            <person name="Kleiner M."/>
            <person name="Sayavedra L."/>
            <person name="Thuermer A."/>
            <person name="Felbeck H."/>
            <person name="Schlueter R."/>
            <person name="Schweder T."/>
            <person name="Markert S."/>
        </authorList>
    </citation>
    <scope>NUCLEOTIDE SEQUENCE [LARGE SCALE GENOMIC DNA]</scope>
    <source>
        <strain evidence="2">BAT/CrabSpa'14</strain>
    </source>
</reference>
<organism evidence="1 2">
    <name type="scientific">Bathymodiolus thermophilus thioautotrophic gill symbiont</name>
    <dbReference type="NCBI Taxonomy" id="2360"/>
    <lineage>
        <taxon>Bacteria</taxon>
        <taxon>Pseudomonadati</taxon>
        <taxon>Pseudomonadota</taxon>
        <taxon>Gammaproteobacteria</taxon>
        <taxon>sulfur-oxidizing symbionts</taxon>
    </lineage>
</organism>
<evidence type="ECO:0000313" key="1">
    <source>
        <dbReference type="EMBL" id="OIR25746.1"/>
    </source>
</evidence>
<dbReference type="Proteomes" id="UP000182798">
    <property type="component" value="Unassembled WGS sequence"/>
</dbReference>